<dbReference type="PANTHER" id="PTHR47234:SF3">
    <property type="entry name" value="SECRETIN_TONB SHORT N-TERMINAL DOMAIN-CONTAINING PROTEIN"/>
    <property type="match status" value="1"/>
</dbReference>
<keyword evidence="14" id="KW-1185">Reference proteome</keyword>
<dbReference type="Proteomes" id="UP000509568">
    <property type="component" value="Chromosome"/>
</dbReference>
<dbReference type="InterPro" id="IPR000531">
    <property type="entry name" value="Beta-barrel_TonB"/>
</dbReference>
<dbReference type="Gene3D" id="2.40.170.20">
    <property type="entry name" value="TonB-dependent receptor, beta-barrel domain"/>
    <property type="match status" value="1"/>
</dbReference>
<feature type="domain" description="TonB-dependent receptor plug" evidence="12">
    <location>
        <begin position="61"/>
        <end position="180"/>
    </location>
</feature>
<evidence type="ECO:0000256" key="9">
    <source>
        <dbReference type="RuleBase" id="RU003357"/>
    </source>
</evidence>
<evidence type="ECO:0000313" key="14">
    <source>
        <dbReference type="Proteomes" id="UP000509568"/>
    </source>
</evidence>
<feature type="signal peptide" evidence="10">
    <location>
        <begin position="1"/>
        <end position="29"/>
    </location>
</feature>
<evidence type="ECO:0000259" key="12">
    <source>
        <dbReference type="Pfam" id="PF07715"/>
    </source>
</evidence>
<dbReference type="InterPro" id="IPR036942">
    <property type="entry name" value="Beta-barrel_TonB_sf"/>
</dbReference>
<dbReference type="AlphaFoldDB" id="A0A7D5D8K5"/>
<keyword evidence="5 9" id="KW-0798">TonB box</keyword>
<dbReference type="SUPFAM" id="SSF56935">
    <property type="entry name" value="Porins"/>
    <property type="match status" value="1"/>
</dbReference>
<evidence type="ECO:0000256" key="10">
    <source>
        <dbReference type="SAM" id="SignalP"/>
    </source>
</evidence>
<dbReference type="GO" id="GO:0009279">
    <property type="term" value="C:cell outer membrane"/>
    <property type="evidence" value="ECO:0007669"/>
    <property type="project" value="UniProtKB-SubCell"/>
</dbReference>
<keyword evidence="13" id="KW-0675">Receptor</keyword>
<comment type="subcellular location">
    <subcellularLocation>
        <location evidence="1 8">Cell outer membrane</location>
        <topology evidence="1 8">Multi-pass membrane protein</topology>
    </subcellularLocation>
</comment>
<organism evidence="13 14">
    <name type="scientific">Pseudomonas eucalypticola</name>
    <dbReference type="NCBI Taxonomy" id="2599595"/>
    <lineage>
        <taxon>Bacteria</taxon>
        <taxon>Pseudomonadati</taxon>
        <taxon>Pseudomonadota</taxon>
        <taxon>Gammaproteobacteria</taxon>
        <taxon>Pseudomonadales</taxon>
        <taxon>Pseudomonadaceae</taxon>
        <taxon>Pseudomonas</taxon>
    </lineage>
</organism>
<dbReference type="InterPro" id="IPR037066">
    <property type="entry name" value="Plug_dom_sf"/>
</dbReference>
<feature type="chain" id="PRO_5028823625" evidence="10">
    <location>
        <begin position="30"/>
        <end position="822"/>
    </location>
</feature>
<keyword evidence="7 8" id="KW-0998">Cell outer membrane</keyword>
<keyword evidence="10" id="KW-0732">Signal</keyword>
<feature type="domain" description="TonB-dependent receptor-like beta-barrel" evidence="11">
    <location>
        <begin position="305"/>
        <end position="778"/>
    </location>
</feature>
<keyword evidence="4 8" id="KW-0812">Transmembrane</keyword>
<reference evidence="13 14" key="1">
    <citation type="submission" date="2020-06" db="EMBL/GenBank/DDBJ databases">
        <title>Pseudomonas eucalypticola sp. nov., an endophyte of Eucalyptus dunnii leaves with biocontrol ability of eucalyptus leaf blight.</title>
        <authorList>
            <person name="Liu Y."/>
            <person name="Song Z."/>
            <person name="Zeng H."/>
            <person name="Lu M."/>
            <person name="Wang X."/>
            <person name="Lian X."/>
            <person name="Zhang Q."/>
        </authorList>
    </citation>
    <scope>NUCLEOTIDE SEQUENCE [LARGE SCALE GENOMIC DNA]</scope>
    <source>
        <strain evidence="13 14">NP-1</strain>
    </source>
</reference>
<keyword evidence="3 8" id="KW-1134">Transmembrane beta strand</keyword>
<gene>
    <name evidence="13" type="ORF">HWQ56_18190</name>
</gene>
<dbReference type="PANTHER" id="PTHR47234">
    <property type="match status" value="1"/>
</dbReference>
<sequence>MKPTGSGLSRTTTLGLLLCAINNPAAALAAQASSDDSTSSADTQLQKVVVTGTRQTGRTVAESLAPIQVISSKELQSSGYSDIGSALSALLPAVTFPRFNQGAAGLQRPFILRGLSPNQVVVLVDGVRYHTSATVNLNSDLARGSAPVDVASIPTSAIDHIEVLTDGASAQYGSDAIAGVVNIILKHGATPGANSIEAEFGKTKEGDGIHRSLAGSYGLDIGTDEHPGWARFSFNAANLDGTNRAQFGDQNAQTAAADGGYAYQNRGDSPETDYQGALNFHYQLSPDITTYGNVILGQREETTYGNYRTQNNSRNIKAIYPNGYLPEQVVTSNDLQTTLGFKGHNAADWDWKTYASYGENEVKLNAWNTLNVSYYNSYGYSPTHFYLGKYTSTDAQVGTEWSKEFKLGFLPNPLSFTWGAGVHREGYKIGAGEPSSYYALNGSAAGAQIRTGTTPDQTGSWSRDSLNTFVDLETDLTDKLSVGLAGRYEDYNEGVGSTSSGKLSLRYQLTNTLALRGTLSNGFRAPSLAQQHYQSINTSIVNQQLTQSGTYAVDSAAARALGAQDLKPEKSNNLSLGLVWSPTQDWDLTVDAYQITIDNQILYSDKILMPTGSALSDYFNGTVPGQQVTAAQFFVNAAKTQTRGIDLVSSHRFDLQEFGKLNLSASANYNKTRVLSINNSNSVLSQYSPSSQLFGPGSQSLLTDATPRTKYSLTADWSYDRWSVMVNQTRYGAVTRSPSSYPYAAGIEPQRYAARWITNASVSYRLGNWTLTAGADNLFDQYPSKVKSSNDQYLRNELPYDTGLSPYGANGAFYYTKLNYTF</sequence>
<dbReference type="Pfam" id="PF00593">
    <property type="entry name" value="TonB_dep_Rec_b-barrel"/>
    <property type="match status" value="1"/>
</dbReference>
<dbReference type="Pfam" id="PF07715">
    <property type="entry name" value="Plug"/>
    <property type="match status" value="1"/>
</dbReference>
<dbReference type="InterPro" id="IPR012910">
    <property type="entry name" value="Plug_dom"/>
</dbReference>
<dbReference type="CDD" id="cd01347">
    <property type="entry name" value="ligand_gated_channel"/>
    <property type="match status" value="1"/>
</dbReference>
<dbReference type="EMBL" id="CP056030">
    <property type="protein sequence ID" value="QKZ05620.1"/>
    <property type="molecule type" value="Genomic_DNA"/>
</dbReference>
<evidence type="ECO:0000256" key="4">
    <source>
        <dbReference type="ARBA" id="ARBA00022692"/>
    </source>
</evidence>
<keyword evidence="6 8" id="KW-0472">Membrane</keyword>
<evidence type="ECO:0000259" key="11">
    <source>
        <dbReference type="Pfam" id="PF00593"/>
    </source>
</evidence>
<evidence type="ECO:0000256" key="6">
    <source>
        <dbReference type="ARBA" id="ARBA00023136"/>
    </source>
</evidence>
<evidence type="ECO:0000256" key="8">
    <source>
        <dbReference type="PROSITE-ProRule" id="PRU01360"/>
    </source>
</evidence>
<dbReference type="KEGG" id="pez:HWQ56_18190"/>
<evidence type="ECO:0000256" key="1">
    <source>
        <dbReference type="ARBA" id="ARBA00004571"/>
    </source>
</evidence>
<dbReference type="RefSeq" id="WP_176571381.1">
    <property type="nucleotide sequence ID" value="NZ_CP056030.1"/>
</dbReference>
<protein>
    <submittedName>
        <fullName evidence="13">TonB-dependent receptor</fullName>
    </submittedName>
</protein>
<dbReference type="InterPro" id="IPR039426">
    <property type="entry name" value="TonB-dep_rcpt-like"/>
</dbReference>
<dbReference type="Gene3D" id="2.170.130.10">
    <property type="entry name" value="TonB-dependent receptor, plug domain"/>
    <property type="match status" value="1"/>
</dbReference>
<evidence type="ECO:0000256" key="3">
    <source>
        <dbReference type="ARBA" id="ARBA00022452"/>
    </source>
</evidence>
<accession>A0A7D5D8K5</accession>
<evidence type="ECO:0000256" key="2">
    <source>
        <dbReference type="ARBA" id="ARBA00022448"/>
    </source>
</evidence>
<comment type="similarity">
    <text evidence="8 9">Belongs to the TonB-dependent receptor family.</text>
</comment>
<evidence type="ECO:0000256" key="5">
    <source>
        <dbReference type="ARBA" id="ARBA00023077"/>
    </source>
</evidence>
<evidence type="ECO:0000256" key="7">
    <source>
        <dbReference type="ARBA" id="ARBA00023237"/>
    </source>
</evidence>
<keyword evidence="2 8" id="KW-0813">Transport</keyword>
<name>A0A7D5D8K5_9PSED</name>
<evidence type="ECO:0000313" key="13">
    <source>
        <dbReference type="EMBL" id="QKZ05620.1"/>
    </source>
</evidence>
<dbReference type="PROSITE" id="PS52016">
    <property type="entry name" value="TONB_DEPENDENT_REC_3"/>
    <property type="match status" value="1"/>
</dbReference>
<proteinExistence type="inferred from homology"/>